<evidence type="ECO:0000256" key="11">
    <source>
        <dbReference type="ARBA" id="ARBA00033391"/>
    </source>
</evidence>
<dbReference type="PANTHER" id="PTHR42743">
    <property type="entry name" value="AMINO-ACID AMINOTRANSFERASE"/>
    <property type="match status" value="1"/>
</dbReference>
<dbReference type="GO" id="GO:0047810">
    <property type="term" value="F:D-alanine-2-oxoglutarate aminotransferase activity"/>
    <property type="evidence" value="ECO:0007669"/>
    <property type="project" value="UniProtKB-EC"/>
</dbReference>
<evidence type="ECO:0000256" key="4">
    <source>
        <dbReference type="ARBA" id="ARBA00012874"/>
    </source>
</evidence>
<keyword evidence="14" id="KW-1185">Reference proteome</keyword>
<evidence type="ECO:0000256" key="8">
    <source>
        <dbReference type="ARBA" id="ARBA00022898"/>
    </source>
</evidence>
<evidence type="ECO:0000313" key="14">
    <source>
        <dbReference type="Proteomes" id="UP001597497"/>
    </source>
</evidence>
<dbReference type="InterPro" id="IPR001544">
    <property type="entry name" value="Aminotrans_IV"/>
</dbReference>
<keyword evidence="7 13" id="KW-0808">Transferase</keyword>
<dbReference type="CDD" id="cd01558">
    <property type="entry name" value="D-AAT_like"/>
    <property type="match status" value="1"/>
</dbReference>
<dbReference type="Pfam" id="PF01063">
    <property type="entry name" value="Aminotran_4"/>
    <property type="match status" value="1"/>
</dbReference>
<evidence type="ECO:0000313" key="13">
    <source>
        <dbReference type="EMBL" id="MFD2670588.1"/>
    </source>
</evidence>
<dbReference type="SUPFAM" id="SSF56752">
    <property type="entry name" value="D-aminoacid aminotransferase-like PLP-dependent enzymes"/>
    <property type="match status" value="1"/>
</dbReference>
<dbReference type="EMBL" id="JBHUMM010000004">
    <property type="protein sequence ID" value="MFD2670588.1"/>
    <property type="molecule type" value="Genomic_DNA"/>
</dbReference>
<evidence type="ECO:0000256" key="1">
    <source>
        <dbReference type="ARBA" id="ARBA00001933"/>
    </source>
</evidence>
<evidence type="ECO:0000256" key="2">
    <source>
        <dbReference type="ARBA" id="ARBA00009320"/>
    </source>
</evidence>
<comment type="similarity">
    <text evidence="2">Belongs to the class-IV pyridoxal-phosphate-dependent aminotransferase family.</text>
</comment>
<evidence type="ECO:0000256" key="12">
    <source>
        <dbReference type="ARBA" id="ARBA00047911"/>
    </source>
</evidence>
<sequence length="276" mass="31170">MLLFNGAFVNEKSVSISYQDRGFHFGDGVYEVFRVYDHQVYEMEAHLQRLEQSAKAIQLSLPYSLKQLDGMVDRLIRFNRLQNGTVYLQVTRGAAPRNHPFPSPQPKPTLLGFTSRLERPLEKLKKGVQAITVPDIRWLRCDIKSLNLLPNTMAKQQAKEQEAEEAIQHRDGIVTECSASNIMMIQNGTLRTHPANHLILPGITRAVALRLAQELNIPVSETAFTLEEMMQADEVFLTGTTVEIMPVTHIDGKPIRDGKTGPQTQLLQQAFEKNLP</sequence>
<evidence type="ECO:0000256" key="10">
    <source>
        <dbReference type="ARBA" id="ARBA00033316"/>
    </source>
</evidence>
<accession>A0ABW5R699</accession>
<dbReference type="PANTHER" id="PTHR42743:SF10">
    <property type="entry name" value="D-ALANINE AMINOTRANSFERASE"/>
    <property type="match status" value="1"/>
</dbReference>
<dbReference type="InterPro" id="IPR043132">
    <property type="entry name" value="BCAT-like_C"/>
</dbReference>
<protein>
    <recommendedName>
        <fullName evidence="5">D-alanine aminotransferase</fullName>
        <ecNumber evidence="4">2.6.1.21</ecNumber>
    </recommendedName>
    <alternativeName>
        <fullName evidence="11">D-amino acid aminotransferase</fullName>
    </alternativeName>
    <alternativeName>
        <fullName evidence="9">D-amino acid transaminase</fullName>
    </alternativeName>
    <alternativeName>
        <fullName evidence="10">D-aspartate aminotransferase</fullName>
    </alternativeName>
</protein>
<comment type="catalytic activity">
    <reaction evidence="12">
        <text>D-alanine + 2-oxoglutarate = D-glutamate + pyruvate</text>
        <dbReference type="Rhea" id="RHEA:15869"/>
        <dbReference type="ChEBI" id="CHEBI:15361"/>
        <dbReference type="ChEBI" id="CHEBI:16810"/>
        <dbReference type="ChEBI" id="CHEBI:29986"/>
        <dbReference type="ChEBI" id="CHEBI:57416"/>
        <dbReference type="EC" id="2.6.1.21"/>
    </reaction>
</comment>
<evidence type="ECO:0000256" key="9">
    <source>
        <dbReference type="ARBA" id="ARBA00030138"/>
    </source>
</evidence>
<reference evidence="14" key="1">
    <citation type="journal article" date="2019" name="Int. J. Syst. Evol. Microbiol.">
        <title>The Global Catalogue of Microorganisms (GCM) 10K type strain sequencing project: providing services to taxonomists for standard genome sequencing and annotation.</title>
        <authorList>
            <consortium name="The Broad Institute Genomics Platform"/>
            <consortium name="The Broad Institute Genome Sequencing Center for Infectious Disease"/>
            <person name="Wu L."/>
            <person name="Ma J."/>
        </authorList>
    </citation>
    <scope>NUCLEOTIDE SEQUENCE [LARGE SCALE GENOMIC DNA]</scope>
    <source>
        <strain evidence="14">KCTC 33676</strain>
    </source>
</reference>
<dbReference type="InterPro" id="IPR043131">
    <property type="entry name" value="BCAT-like_N"/>
</dbReference>
<dbReference type="Gene3D" id="3.30.470.10">
    <property type="match status" value="1"/>
</dbReference>
<keyword evidence="8" id="KW-0663">Pyridoxal phosphate</keyword>
<comment type="caution">
    <text evidence="13">The sequence shown here is derived from an EMBL/GenBank/DDBJ whole genome shotgun (WGS) entry which is preliminary data.</text>
</comment>
<dbReference type="RefSeq" id="WP_379927994.1">
    <property type="nucleotide sequence ID" value="NZ_JBHUMM010000004.1"/>
</dbReference>
<proteinExistence type="inferred from homology"/>
<gene>
    <name evidence="13" type="primary">dat</name>
    <name evidence="13" type="ORF">ACFSUC_03060</name>
</gene>
<dbReference type="NCBIfam" id="TIGR01121">
    <property type="entry name" value="D_amino_aminoT"/>
    <property type="match status" value="1"/>
</dbReference>
<dbReference type="EC" id="2.6.1.21" evidence="4"/>
<name>A0ABW5R699_9BACL</name>
<organism evidence="13 14">
    <name type="scientific">Marinicrinis sediminis</name>
    <dbReference type="NCBI Taxonomy" id="1652465"/>
    <lineage>
        <taxon>Bacteria</taxon>
        <taxon>Bacillati</taxon>
        <taxon>Bacillota</taxon>
        <taxon>Bacilli</taxon>
        <taxon>Bacillales</taxon>
        <taxon>Paenibacillaceae</taxon>
    </lineage>
</organism>
<dbReference type="Gene3D" id="3.20.10.10">
    <property type="entry name" value="D-amino Acid Aminotransferase, subunit A, domain 2"/>
    <property type="match status" value="1"/>
</dbReference>
<dbReference type="InterPro" id="IPR036038">
    <property type="entry name" value="Aminotransferase-like"/>
</dbReference>
<evidence type="ECO:0000256" key="5">
    <source>
        <dbReference type="ARBA" id="ARBA00021779"/>
    </source>
</evidence>
<comment type="subunit">
    <text evidence="3">Homodimer.</text>
</comment>
<evidence type="ECO:0000256" key="3">
    <source>
        <dbReference type="ARBA" id="ARBA00011738"/>
    </source>
</evidence>
<comment type="cofactor">
    <cofactor evidence="1">
        <name>pyridoxal 5'-phosphate</name>
        <dbReference type="ChEBI" id="CHEBI:597326"/>
    </cofactor>
</comment>
<dbReference type="Proteomes" id="UP001597497">
    <property type="component" value="Unassembled WGS sequence"/>
</dbReference>
<evidence type="ECO:0000256" key="6">
    <source>
        <dbReference type="ARBA" id="ARBA00022576"/>
    </source>
</evidence>
<dbReference type="InterPro" id="IPR050571">
    <property type="entry name" value="Class-IV_PLP-Dep_Aminotrnsfr"/>
</dbReference>
<evidence type="ECO:0000256" key="7">
    <source>
        <dbReference type="ARBA" id="ARBA00022679"/>
    </source>
</evidence>
<keyword evidence="6 13" id="KW-0032">Aminotransferase</keyword>
<dbReference type="InterPro" id="IPR005784">
    <property type="entry name" value="D_amino_transT"/>
</dbReference>
<dbReference type="NCBIfam" id="NF005209">
    <property type="entry name" value="PRK06680.1"/>
    <property type="match status" value="1"/>
</dbReference>